<evidence type="ECO:0000313" key="5">
    <source>
        <dbReference type="EMBL" id="HJH49431.1"/>
    </source>
</evidence>
<organism evidence="5 6">
    <name type="scientific">Merdimonas faecis</name>
    <dbReference type="NCBI Taxonomy" id="1653435"/>
    <lineage>
        <taxon>Bacteria</taxon>
        <taxon>Bacillati</taxon>
        <taxon>Bacillota</taxon>
        <taxon>Clostridia</taxon>
        <taxon>Lachnospirales</taxon>
        <taxon>Lachnospiraceae</taxon>
        <taxon>Merdimonas</taxon>
    </lineage>
</organism>
<comment type="caution">
    <text evidence="5">The sequence shown here is derived from an EMBL/GenBank/DDBJ whole genome shotgun (WGS) entry which is preliminary data.</text>
</comment>
<dbReference type="EMBL" id="DYXE01000041">
    <property type="protein sequence ID" value="HJH49431.1"/>
    <property type="molecule type" value="Genomic_DNA"/>
</dbReference>
<dbReference type="RefSeq" id="WP_070087445.1">
    <property type="nucleotide sequence ID" value="NZ_CABMJS010000001.1"/>
</dbReference>
<dbReference type="Gene3D" id="3.40.190.10">
    <property type="entry name" value="Periplasmic binding protein-like II"/>
    <property type="match status" value="1"/>
</dbReference>
<dbReference type="InterPro" id="IPR050490">
    <property type="entry name" value="Bact_solute-bd_prot1"/>
</dbReference>
<dbReference type="PANTHER" id="PTHR43649">
    <property type="entry name" value="ARABINOSE-BINDING PROTEIN-RELATED"/>
    <property type="match status" value="1"/>
</dbReference>
<dbReference type="OrthoDB" id="367242at2"/>
<keyword evidence="3 4" id="KW-0732">Signal</keyword>
<dbReference type="CDD" id="cd13585">
    <property type="entry name" value="PBP2_TMBP_like"/>
    <property type="match status" value="1"/>
</dbReference>
<evidence type="ECO:0000313" key="6">
    <source>
        <dbReference type="Proteomes" id="UP000813420"/>
    </source>
</evidence>
<dbReference type="Proteomes" id="UP000813420">
    <property type="component" value="Unassembled WGS sequence"/>
</dbReference>
<protein>
    <submittedName>
        <fullName evidence="5">Sugar ABC transporter substrate-binding protein</fullName>
    </submittedName>
</protein>
<feature type="signal peptide" evidence="4">
    <location>
        <begin position="1"/>
        <end position="20"/>
    </location>
</feature>
<name>A0A9D2VXK7_9FIRM</name>
<gene>
    <name evidence="5" type="ORF">K8V39_04125</name>
</gene>
<evidence type="ECO:0000256" key="2">
    <source>
        <dbReference type="ARBA" id="ARBA00022448"/>
    </source>
</evidence>
<proteinExistence type="inferred from homology"/>
<dbReference type="PANTHER" id="PTHR43649:SF34">
    <property type="entry name" value="ABC TRANSPORTER PERIPLASMIC-BINDING PROTEIN YCJN-RELATED"/>
    <property type="match status" value="1"/>
</dbReference>
<evidence type="ECO:0000256" key="4">
    <source>
        <dbReference type="SAM" id="SignalP"/>
    </source>
</evidence>
<reference evidence="5" key="2">
    <citation type="submission" date="2021-09" db="EMBL/GenBank/DDBJ databases">
        <authorList>
            <person name="Gilroy R."/>
        </authorList>
    </citation>
    <scope>NUCLEOTIDE SEQUENCE</scope>
    <source>
        <strain evidence="5">USAMLcec4-12693</strain>
    </source>
</reference>
<feature type="chain" id="PRO_5038395001" evidence="4">
    <location>
        <begin position="21"/>
        <end position="423"/>
    </location>
</feature>
<evidence type="ECO:0000256" key="1">
    <source>
        <dbReference type="ARBA" id="ARBA00008520"/>
    </source>
</evidence>
<dbReference type="PROSITE" id="PS51257">
    <property type="entry name" value="PROKAR_LIPOPROTEIN"/>
    <property type="match status" value="1"/>
</dbReference>
<sequence>MKKRWISLLLVSAMTLSMLAGCGSSEDTAEDTSEGGEGDKITFMVPDWGVPTDEQLAAFTEETGIEVEIAEVGWDDIREKIATAASANECAADVVEVDWSWVGEFYAADWLEPLEVSDEDKEDMPTIETFTVDDKVLAMPYANDYRLAYYNTEQFAQAGITEEPQTWDDVLEACRTLKSTGTVEYPFAIALNAEEKTATCLMWLAYTMNGVVWNDDGTFNEESVMEALKYMETLINEELVAPEDKTSSGMDAYMRICGGTASFLTGPTSFVSRSQNEELCSVVGQITPILVPGKDGKAAQTMPLPEAIGVSSLSENKEAAKKFVEWYTSADMQKQLNETNSAIPTRNSVLEELINEGAIENPGAMLEEAQLVSSPFPNGIPSYYAEMSSAMYNAINKMALGELTAEEAYEEMSSALDTLLSEE</sequence>
<dbReference type="AlphaFoldDB" id="A0A9D2VXK7"/>
<accession>A0A9D2VXK7</accession>
<comment type="similarity">
    <text evidence="1">Belongs to the bacterial solute-binding protein 1 family.</text>
</comment>
<dbReference type="SUPFAM" id="SSF53850">
    <property type="entry name" value="Periplasmic binding protein-like II"/>
    <property type="match status" value="1"/>
</dbReference>
<keyword evidence="2" id="KW-0813">Transport</keyword>
<dbReference type="Pfam" id="PF01547">
    <property type="entry name" value="SBP_bac_1"/>
    <property type="match status" value="1"/>
</dbReference>
<evidence type="ECO:0000256" key="3">
    <source>
        <dbReference type="ARBA" id="ARBA00022729"/>
    </source>
</evidence>
<dbReference type="InterPro" id="IPR006059">
    <property type="entry name" value="SBP"/>
</dbReference>
<reference evidence="5" key="1">
    <citation type="journal article" date="2021" name="PeerJ">
        <title>Extensive microbial diversity within the chicken gut microbiome revealed by metagenomics and culture.</title>
        <authorList>
            <person name="Gilroy R."/>
            <person name="Ravi A."/>
            <person name="Getino M."/>
            <person name="Pursley I."/>
            <person name="Horton D.L."/>
            <person name="Alikhan N.F."/>
            <person name="Baker D."/>
            <person name="Gharbi K."/>
            <person name="Hall N."/>
            <person name="Watson M."/>
            <person name="Adriaenssens E.M."/>
            <person name="Foster-Nyarko E."/>
            <person name="Jarju S."/>
            <person name="Secka A."/>
            <person name="Antonio M."/>
            <person name="Oren A."/>
            <person name="Chaudhuri R.R."/>
            <person name="La Ragione R."/>
            <person name="Hildebrand F."/>
            <person name="Pallen M.J."/>
        </authorList>
    </citation>
    <scope>NUCLEOTIDE SEQUENCE</scope>
    <source>
        <strain evidence="5">USAMLcec4-12693</strain>
    </source>
</reference>